<protein>
    <submittedName>
        <fullName evidence="2">Uncharacterized protein</fullName>
    </submittedName>
</protein>
<organism evidence="2 3">
    <name type="scientific">Sphingobium limneticum</name>
    <dbReference type="NCBI Taxonomy" id="1007511"/>
    <lineage>
        <taxon>Bacteria</taxon>
        <taxon>Pseudomonadati</taxon>
        <taxon>Pseudomonadota</taxon>
        <taxon>Alphaproteobacteria</taxon>
        <taxon>Sphingomonadales</taxon>
        <taxon>Sphingomonadaceae</taxon>
        <taxon>Sphingobium</taxon>
    </lineage>
</organism>
<dbReference type="AlphaFoldDB" id="A0A5J5I952"/>
<reference evidence="3 4" key="1">
    <citation type="submission" date="2019-09" db="EMBL/GenBank/DDBJ databases">
        <authorList>
            <person name="Feng G."/>
        </authorList>
    </citation>
    <scope>NUCLEOTIDE SEQUENCE [LARGE SCALE GENOMIC DNA]</scope>
    <source>
        <strain evidence="2 3">KACC 19283</strain>
        <strain evidence="1 4">KACC 19284</strain>
    </source>
</reference>
<dbReference type="EMBL" id="VYQB01000002">
    <property type="protein sequence ID" value="KAA9020741.1"/>
    <property type="molecule type" value="Genomic_DNA"/>
</dbReference>
<evidence type="ECO:0000313" key="2">
    <source>
        <dbReference type="EMBL" id="KAA9033067.1"/>
    </source>
</evidence>
<comment type="caution">
    <text evidence="2">The sequence shown here is derived from an EMBL/GenBank/DDBJ whole genome shotgun (WGS) entry which is preliminary data.</text>
</comment>
<evidence type="ECO:0000313" key="4">
    <source>
        <dbReference type="Proteomes" id="UP000326364"/>
    </source>
</evidence>
<name>A0A5J5I952_9SPHN</name>
<dbReference type="RefSeq" id="WP_150424584.1">
    <property type="nucleotide sequence ID" value="NZ_VYQA01000002.1"/>
</dbReference>
<evidence type="ECO:0000313" key="3">
    <source>
        <dbReference type="Proteomes" id="UP000325933"/>
    </source>
</evidence>
<sequence length="87" mass="9887">MFNVRYFAPDGTETPMAAQSYEVIKKKTKVTVRVWDTIMKDDRAPIAEWTGTERDGSAPGDAVVLIANRFGTPLETVYMEQTKYLHM</sequence>
<dbReference type="Proteomes" id="UP000325933">
    <property type="component" value="Unassembled WGS sequence"/>
</dbReference>
<proteinExistence type="predicted"/>
<accession>A0A5J5I952</accession>
<dbReference type="EMBL" id="VYQA01000002">
    <property type="protein sequence ID" value="KAA9033067.1"/>
    <property type="molecule type" value="Genomic_DNA"/>
</dbReference>
<keyword evidence="4" id="KW-1185">Reference proteome</keyword>
<dbReference type="Proteomes" id="UP000326364">
    <property type="component" value="Unassembled WGS sequence"/>
</dbReference>
<gene>
    <name evidence="2" type="ORF">F4U95_03495</name>
    <name evidence="1" type="ORF">F4U96_03495</name>
</gene>
<evidence type="ECO:0000313" key="1">
    <source>
        <dbReference type="EMBL" id="KAA9020741.1"/>
    </source>
</evidence>